<feature type="domain" description="Type I restriction modification DNA specificity" evidence="5">
    <location>
        <begin position="8"/>
        <end position="181"/>
    </location>
</feature>
<comment type="similarity">
    <text evidence="1">Belongs to the type-I restriction system S methylase family.</text>
</comment>
<dbReference type="PANTHER" id="PTHR43140:SF1">
    <property type="entry name" value="TYPE I RESTRICTION ENZYME ECOKI SPECIFICITY SUBUNIT"/>
    <property type="match status" value="1"/>
</dbReference>
<keyword evidence="3" id="KW-0238">DNA-binding</keyword>
<evidence type="ECO:0000259" key="5">
    <source>
        <dbReference type="Pfam" id="PF01420"/>
    </source>
</evidence>
<sequence>MFQRELPLEWSYAQLGDVVAYGKTQKCVLSDVSDKTWVLELEDVEKESSKVLARKTAAERPFKSTKNLFEKGDVLYGKLRPYLNKVVLADAPGVCTTEIVPLNAEPFVLNRYLFYWLKTHDFLSYVTGVSYGVNMPRLGTKDGVVAPMVLAPLAEQKVIVDKLDTLLAQVGNTKARLERIPEILKRFRQSVLAAAVSGRLTEEFRRSSYLPEAVAGSFMDFFDIQGGTQPPKSSFISEPREGYVRLLQIRDFGDKEVPTYVPDANSLKKCDDDDVLLGRYGASIGRVCSGKAGAYNVALAKIISLENISSVFLKILVSSPSFFSSVNNFQRSAQNGFNKKDLATINVNIPCLEEQTEIVRRVDQLFAYADTIEQQVNSALERVNQLSQSILAKAFRGELTAQWREDNPELISGENSAEALLERIKAEREAIKRQPKQPKRTAGKKNTGSSMSKQVIKVVEALKQAGTPLSGQQLLAAAGYPSNSKTEELEQFFLDIRQALSHDKSIVKLERSEDGQDWFSLAEDATNE</sequence>
<name>A0ABV9CZ80_9GAMM</name>
<dbReference type="GO" id="GO:0016787">
    <property type="term" value="F:hydrolase activity"/>
    <property type="evidence" value="ECO:0007669"/>
    <property type="project" value="UniProtKB-KW"/>
</dbReference>
<dbReference type="CDD" id="cd17263">
    <property type="entry name" value="RMtype1_S_AbaB8300I-TRD1-CR1_like"/>
    <property type="match status" value="1"/>
</dbReference>
<dbReference type="EMBL" id="JBHSEU010000006">
    <property type="protein sequence ID" value="MFC4537799.1"/>
    <property type="molecule type" value="Genomic_DNA"/>
</dbReference>
<dbReference type="EC" id="3.1.21.-" evidence="6"/>
<dbReference type="InterPro" id="IPR044946">
    <property type="entry name" value="Restrct_endonuc_typeI_TRD_sf"/>
</dbReference>
<dbReference type="RefSeq" id="WP_246972130.1">
    <property type="nucleotide sequence ID" value="NZ_JAKGAN010000004.1"/>
</dbReference>
<keyword evidence="6" id="KW-0540">Nuclease</keyword>
<organism evidence="6 7">
    <name type="scientific">Chromohalobacter sarecensis</name>
    <dbReference type="NCBI Taxonomy" id="245294"/>
    <lineage>
        <taxon>Bacteria</taxon>
        <taxon>Pseudomonadati</taxon>
        <taxon>Pseudomonadota</taxon>
        <taxon>Gammaproteobacteria</taxon>
        <taxon>Oceanospirillales</taxon>
        <taxon>Halomonadaceae</taxon>
        <taxon>Chromohalobacter</taxon>
    </lineage>
</organism>
<evidence type="ECO:0000256" key="4">
    <source>
        <dbReference type="SAM" id="MobiDB-lite"/>
    </source>
</evidence>
<dbReference type="InterPro" id="IPR000055">
    <property type="entry name" value="Restrct_endonuc_typeI_TRD"/>
</dbReference>
<dbReference type="InterPro" id="IPR051212">
    <property type="entry name" value="Type-I_RE_S_subunit"/>
</dbReference>
<gene>
    <name evidence="6" type="ORF">ACFO0U_03225</name>
</gene>
<reference evidence="7" key="1">
    <citation type="journal article" date="2019" name="Int. J. Syst. Evol. Microbiol.">
        <title>The Global Catalogue of Microorganisms (GCM) 10K type strain sequencing project: providing services to taxonomists for standard genome sequencing and annotation.</title>
        <authorList>
            <consortium name="The Broad Institute Genomics Platform"/>
            <consortium name="The Broad Institute Genome Sequencing Center for Infectious Disease"/>
            <person name="Wu L."/>
            <person name="Ma J."/>
        </authorList>
    </citation>
    <scope>NUCLEOTIDE SEQUENCE [LARGE SCALE GENOMIC DNA]</scope>
    <source>
        <strain evidence="7">CGMCC 1.12121</strain>
    </source>
</reference>
<feature type="region of interest" description="Disordered" evidence="4">
    <location>
        <begin position="429"/>
        <end position="451"/>
    </location>
</feature>
<feature type="compositionally biased region" description="Basic residues" evidence="4">
    <location>
        <begin position="433"/>
        <end position="443"/>
    </location>
</feature>
<dbReference type="Pfam" id="PF01420">
    <property type="entry name" value="Methylase_S"/>
    <property type="match status" value="2"/>
</dbReference>
<keyword evidence="6" id="KW-0378">Hydrolase</keyword>
<feature type="domain" description="Type I restriction modification DNA specificity" evidence="5">
    <location>
        <begin position="220"/>
        <end position="382"/>
    </location>
</feature>
<proteinExistence type="inferred from homology"/>
<accession>A0ABV9CZ80</accession>
<evidence type="ECO:0000256" key="1">
    <source>
        <dbReference type="ARBA" id="ARBA00010923"/>
    </source>
</evidence>
<protein>
    <submittedName>
        <fullName evidence="6">Restriction endonuclease subunit S</fullName>
        <ecNumber evidence="6">3.1.21.-</ecNumber>
    </submittedName>
</protein>
<keyword evidence="2" id="KW-0680">Restriction system</keyword>
<dbReference type="GO" id="GO:0004519">
    <property type="term" value="F:endonuclease activity"/>
    <property type="evidence" value="ECO:0007669"/>
    <property type="project" value="UniProtKB-KW"/>
</dbReference>
<comment type="caution">
    <text evidence="6">The sequence shown here is derived from an EMBL/GenBank/DDBJ whole genome shotgun (WGS) entry which is preliminary data.</text>
</comment>
<evidence type="ECO:0000313" key="7">
    <source>
        <dbReference type="Proteomes" id="UP001596030"/>
    </source>
</evidence>
<keyword evidence="6" id="KW-0255">Endonuclease</keyword>
<evidence type="ECO:0000313" key="6">
    <source>
        <dbReference type="EMBL" id="MFC4537799.1"/>
    </source>
</evidence>
<evidence type="ECO:0000256" key="2">
    <source>
        <dbReference type="ARBA" id="ARBA00022747"/>
    </source>
</evidence>
<evidence type="ECO:0000256" key="3">
    <source>
        <dbReference type="ARBA" id="ARBA00023125"/>
    </source>
</evidence>
<dbReference type="Proteomes" id="UP001596030">
    <property type="component" value="Unassembled WGS sequence"/>
</dbReference>
<dbReference type="PANTHER" id="PTHR43140">
    <property type="entry name" value="TYPE-1 RESTRICTION ENZYME ECOKI SPECIFICITY PROTEIN"/>
    <property type="match status" value="1"/>
</dbReference>
<keyword evidence="7" id="KW-1185">Reference proteome</keyword>
<dbReference type="SUPFAM" id="SSF116734">
    <property type="entry name" value="DNA methylase specificity domain"/>
    <property type="match status" value="2"/>
</dbReference>
<dbReference type="Gene3D" id="3.90.220.20">
    <property type="entry name" value="DNA methylase specificity domains"/>
    <property type="match status" value="2"/>
</dbReference>